<dbReference type="Pfam" id="PF00199">
    <property type="entry name" value="Catalase"/>
    <property type="match status" value="1"/>
</dbReference>
<keyword evidence="8 10" id="KW-0408">Iron</keyword>
<keyword evidence="4 10" id="KW-0575">Peroxidase</keyword>
<feature type="compositionally biased region" description="Low complexity" evidence="12">
    <location>
        <begin position="59"/>
        <end position="72"/>
    </location>
</feature>
<keyword evidence="15" id="KW-1185">Reference proteome</keyword>
<sequence length="754" mass="82183">MEMESRNPAKAVKDVVESAAEKVSDVLTPKVPGAPGMPPPLEEPTTPHDPPPPKPEQGAPQTRTPTGARTGTPSRARGQQGAFLTTAQGARLRDTDHSLKAGPRGPVLLQDHHLREKITHFDHERIPERVVHARGAGAHGTFSAYGTAENVTRAGFLRKGRETEVFVRFSTVLGSRGSADTVRDTRGFATKFYTDEGTFDLVANNIPVFFIQDAIKFPDVIHAGKPHPDREIPQAQSAHDTFWDFVSLHTEAQHHTMWNMSDRGIPRSFRTMEGFGVHTFRLVNSAGETVLAKFHWKPKLGVHSLVWEEAQMLSGIDPDFHRRDLYDAIEAGAFPEWELGIQVFPDTPEETFAGIDLLDPTKIVPEELAPVQPVGRLTLNRTPTNFFAESEQVAFHVGNLPPGIDVTNDPLLQGRLFSYVDTQLTRLAGPNFPQIPINRPHAPVNDMLRDGFHQQAIHTGVAPYRPNSLDGGNPFPAGDDDHPFTDLPVRVAEAPKVRQSPASFDDHFSQARLFWLSMSPVEREHIIRAYTFELGKCYHQTIRERQLRCLANIDPVLCAEVAAGLGLPAPQPAIPLPDVTPSPALSQIGREWPADGRMIGIVVDSDADLDTVREVRRAVFGADMVPLLIAPHGGMIGDLAVQRSFATGRSVELDALLLAAAPPPAPDALPARDAKAGAARPVPVDPRVLLLVEECWRHAKAIGAWGPGVTVLEQAGVIGSPGVVTGGSGDQVLTAVQHLLATHRVWDRFPASVS</sequence>
<evidence type="ECO:0000256" key="6">
    <source>
        <dbReference type="ARBA" id="ARBA00022723"/>
    </source>
</evidence>
<keyword evidence="5 10" id="KW-0349">Heme</keyword>
<keyword evidence="9 10" id="KW-0376">Hydrogen peroxide</keyword>
<dbReference type="Gene3D" id="3.40.50.880">
    <property type="match status" value="1"/>
</dbReference>
<comment type="caution">
    <text evidence="14">The sequence shown here is derived from an EMBL/GenBank/DDBJ whole genome shotgun (WGS) entry which is preliminary data.</text>
</comment>
<dbReference type="InterPro" id="IPR020835">
    <property type="entry name" value="Catalase_sf"/>
</dbReference>
<feature type="compositionally biased region" description="Basic and acidic residues" evidence="12">
    <location>
        <begin position="1"/>
        <end position="24"/>
    </location>
</feature>
<evidence type="ECO:0000256" key="11">
    <source>
        <dbReference type="RuleBase" id="RU000498"/>
    </source>
</evidence>
<accession>A0ABQ4JED3</accession>
<dbReference type="InterPro" id="IPR002226">
    <property type="entry name" value="Catalase_haem_BS"/>
</dbReference>
<evidence type="ECO:0000256" key="7">
    <source>
        <dbReference type="ARBA" id="ARBA00023002"/>
    </source>
</evidence>
<dbReference type="PIRSF" id="PIRSF038927">
    <property type="entry name" value="Catalase_clade2"/>
    <property type="match status" value="1"/>
</dbReference>
<comment type="function">
    <text evidence="10">Decomposes hydrogen peroxide into water and oxygen; serves to protect cells from the toxic effects of hydrogen peroxide.</text>
</comment>
<comment type="similarity">
    <text evidence="2">Belongs to the catalase family. HPII subfamily.</text>
</comment>
<comment type="catalytic activity">
    <reaction evidence="10 11">
        <text>2 H2O2 = O2 + 2 H2O</text>
        <dbReference type="Rhea" id="RHEA:20309"/>
        <dbReference type="ChEBI" id="CHEBI:15377"/>
        <dbReference type="ChEBI" id="CHEBI:15379"/>
        <dbReference type="ChEBI" id="CHEBI:16240"/>
        <dbReference type="EC" id="1.11.1.6"/>
    </reaction>
</comment>
<evidence type="ECO:0000256" key="4">
    <source>
        <dbReference type="ARBA" id="ARBA00022559"/>
    </source>
</evidence>
<keyword evidence="7 10" id="KW-0560">Oxidoreductase</keyword>
<evidence type="ECO:0000259" key="13">
    <source>
        <dbReference type="SMART" id="SM01060"/>
    </source>
</evidence>
<dbReference type="PROSITE" id="PS00437">
    <property type="entry name" value="CATALASE_1"/>
    <property type="match status" value="1"/>
</dbReference>
<dbReference type="Pfam" id="PF18011">
    <property type="entry name" value="Catalase_C"/>
    <property type="match status" value="1"/>
</dbReference>
<name>A0ABQ4JED3_9ACTN</name>
<dbReference type="InterPro" id="IPR018028">
    <property type="entry name" value="Catalase"/>
</dbReference>
<dbReference type="PRINTS" id="PR00067">
    <property type="entry name" value="CATALASE"/>
</dbReference>
<evidence type="ECO:0000256" key="9">
    <source>
        <dbReference type="ARBA" id="ARBA00023324"/>
    </source>
</evidence>
<evidence type="ECO:0000313" key="15">
    <source>
        <dbReference type="Proteomes" id="UP000653076"/>
    </source>
</evidence>
<reference evidence="14 15" key="1">
    <citation type="submission" date="2021-01" db="EMBL/GenBank/DDBJ databases">
        <title>Whole genome shotgun sequence of Verrucosispora qiuiae NBRC 106684.</title>
        <authorList>
            <person name="Komaki H."/>
            <person name="Tamura T."/>
        </authorList>
    </citation>
    <scope>NUCLEOTIDE SEQUENCE [LARGE SCALE GENOMIC DNA]</scope>
    <source>
        <strain evidence="14 15">NBRC 106684</strain>
    </source>
</reference>
<comment type="cofactor">
    <cofactor evidence="1 10">
        <name>heme</name>
        <dbReference type="ChEBI" id="CHEBI:30413"/>
    </cofactor>
</comment>
<dbReference type="Gene3D" id="1.20.1370.20">
    <property type="match status" value="1"/>
</dbReference>
<feature type="region of interest" description="Disordered" evidence="12">
    <location>
        <begin position="1"/>
        <end position="89"/>
    </location>
</feature>
<evidence type="ECO:0000313" key="14">
    <source>
        <dbReference type="EMBL" id="GIJ28525.1"/>
    </source>
</evidence>
<dbReference type="SUPFAM" id="SSF56634">
    <property type="entry name" value="Heme-dependent catalase-like"/>
    <property type="match status" value="1"/>
</dbReference>
<dbReference type="InterPro" id="IPR024712">
    <property type="entry name" value="Catalase_clade2"/>
</dbReference>
<dbReference type="SUPFAM" id="SSF52317">
    <property type="entry name" value="Class I glutamine amidotransferase-like"/>
    <property type="match status" value="1"/>
</dbReference>
<protein>
    <recommendedName>
        <fullName evidence="3 10">Catalase</fullName>
        <ecNumber evidence="3 10">1.11.1.6</ecNumber>
    </recommendedName>
</protein>
<dbReference type="InterPro" id="IPR029062">
    <property type="entry name" value="Class_I_gatase-like"/>
</dbReference>
<organism evidence="14 15">
    <name type="scientific">Micromonospora qiuiae</name>
    <dbReference type="NCBI Taxonomy" id="502268"/>
    <lineage>
        <taxon>Bacteria</taxon>
        <taxon>Bacillati</taxon>
        <taxon>Actinomycetota</taxon>
        <taxon>Actinomycetes</taxon>
        <taxon>Micromonosporales</taxon>
        <taxon>Micromonosporaceae</taxon>
        <taxon>Micromonospora</taxon>
    </lineage>
</organism>
<dbReference type="InterPro" id="IPR043156">
    <property type="entry name" value="Catalase_clade2_helical"/>
</dbReference>
<dbReference type="PANTHER" id="PTHR42821:SF1">
    <property type="entry name" value="CATALASE-B"/>
    <property type="match status" value="1"/>
</dbReference>
<keyword evidence="6 10" id="KW-0479">Metal-binding</keyword>
<evidence type="ECO:0000256" key="10">
    <source>
        <dbReference type="PIRNR" id="PIRNR038927"/>
    </source>
</evidence>
<proteinExistence type="inferred from homology"/>
<evidence type="ECO:0000256" key="12">
    <source>
        <dbReference type="SAM" id="MobiDB-lite"/>
    </source>
</evidence>
<evidence type="ECO:0000256" key="1">
    <source>
        <dbReference type="ARBA" id="ARBA00001971"/>
    </source>
</evidence>
<dbReference type="EC" id="1.11.1.6" evidence="3 10"/>
<dbReference type="PANTHER" id="PTHR42821">
    <property type="entry name" value="CATALASE"/>
    <property type="match status" value="1"/>
</dbReference>
<evidence type="ECO:0000256" key="3">
    <source>
        <dbReference type="ARBA" id="ARBA00012314"/>
    </source>
</evidence>
<dbReference type="Gene3D" id="2.40.180.10">
    <property type="entry name" value="Catalase core domain"/>
    <property type="match status" value="1"/>
</dbReference>
<dbReference type="InterPro" id="IPR024708">
    <property type="entry name" value="Catalase_AS"/>
</dbReference>
<evidence type="ECO:0000256" key="2">
    <source>
        <dbReference type="ARBA" id="ARBA00010660"/>
    </source>
</evidence>
<dbReference type="PROSITE" id="PS00438">
    <property type="entry name" value="CATALASE_2"/>
    <property type="match status" value="1"/>
</dbReference>
<dbReference type="Proteomes" id="UP000653076">
    <property type="component" value="Unassembled WGS sequence"/>
</dbReference>
<dbReference type="PROSITE" id="PS51402">
    <property type="entry name" value="CATALASE_3"/>
    <property type="match status" value="1"/>
</dbReference>
<dbReference type="InterPro" id="IPR011614">
    <property type="entry name" value="Catalase_core"/>
</dbReference>
<feature type="domain" description="Catalase core" evidence="13">
    <location>
        <begin position="85"/>
        <end position="473"/>
    </location>
</feature>
<evidence type="ECO:0000256" key="5">
    <source>
        <dbReference type="ARBA" id="ARBA00022617"/>
    </source>
</evidence>
<dbReference type="EMBL" id="BOPC01000050">
    <property type="protein sequence ID" value="GIJ28525.1"/>
    <property type="molecule type" value="Genomic_DNA"/>
</dbReference>
<dbReference type="Pfam" id="PF06628">
    <property type="entry name" value="Catalase-rel"/>
    <property type="match status" value="1"/>
</dbReference>
<dbReference type="InterPro" id="IPR010582">
    <property type="entry name" value="Catalase_immune_responsive"/>
</dbReference>
<dbReference type="SMART" id="SM01060">
    <property type="entry name" value="Catalase"/>
    <property type="match status" value="1"/>
</dbReference>
<evidence type="ECO:0000256" key="8">
    <source>
        <dbReference type="ARBA" id="ARBA00023004"/>
    </source>
</evidence>
<gene>
    <name evidence="14" type="ORF">Vqi01_36870</name>
</gene>
<dbReference type="InterPro" id="IPR041399">
    <property type="entry name" value="Catalase_large_C"/>
</dbReference>
<feature type="compositionally biased region" description="Pro residues" evidence="12">
    <location>
        <begin position="35"/>
        <end position="55"/>
    </location>
</feature>